<gene>
    <name evidence="1" type="ORF">PHPALM_13925</name>
</gene>
<reference evidence="1 2" key="1">
    <citation type="journal article" date="2017" name="Genome Biol. Evol.">
        <title>Phytophthora megakarya and P. palmivora, closely related causal agents of cacao black pod rot, underwent increases in genome sizes and gene numbers by different mechanisms.</title>
        <authorList>
            <person name="Ali S.S."/>
            <person name="Shao J."/>
            <person name="Lary D.J."/>
            <person name="Kronmiller B."/>
            <person name="Shen D."/>
            <person name="Strem M.D."/>
            <person name="Amoako-Attah I."/>
            <person name="Akrofi A.Y."/>
            <person name="Begoude B.A."/>
            <person name="Ten Hoopen G.M."/>
            <person name="Coulibaly K."/>
            <person name="Kebe B.I."/>
            <person name="Melnick R.L."/>
            <person name="Guiltinan M.J."/>
            <person name="Tyler B.M."/>
            <person name="Meinhardt L.W."/>
            <person name="Bailey B.A."/>
        </authorList>
    </citation>
    <scope>NUCLEOTIDE SEQUENCE [LARGE SCALE GENOMIC DNA]</scope>
    <source>
        <strain evidence="2">sbr112.9</strain>
    </source>
</reference>
<dbReference type="Proteomes" id="UP000237271">
    <property type="component" value="Unassembled WGS sequence"/>
</dbReference>
<name>A0A2P4XW15_9STRA</name>
<protein>
    <submittedName>
        <fullName evidence="1">Uncharacterized protein</fullName>
    </submittedName>
</protein>
<comment type="caution">
    <text evidence="1">The sequence shown here is derived from an EMBL/GenBank/DDBJ whole genome shotgun (WGS) entry which is preliminary data.</text>
</comment>
<evidence type="ECO:0000313" key="2">
    <source>
        <dbReference type="Proteomes" id="UP000237271"/>
    </source>
</evidence>
<proteinExistence type="predicted"/>
<dbReference type="EMBL" id="NCKW01007824">
    <property type="protein sequence ID" value="POM69754.1"/>
    <property type="molecule type" value="Genomic_DNA"/>
</dbReference>
<organism evidence="1 2">
    <name type="scientific">Phytophthora palmivora</name>
    <dbReference type="NCBI Taxonomy" id="4796"/>
    <lineage>
        <taxon>Eukaryota</taxon>
        <taxon>Sar</taxon>
        <taxon>Stramenopiles</taxon>
        <taxon>Oomycota</taxon>
        <taxon>Peronosporomycetes</taxon>
        <taxon>Peronosporales</taxon>
        <taxon>Peronosporaceae</taxon>
        <taxon>Phytophthora</taxon>
    </lineage>
</organism>
<keyword evidence="2" id="KW-1185">Reference proteome</keyword>
<dbReference type="AlphaFoldDB" id="A0A2P4XW15"/>
<accession>A0A2P4XW15</accession>
<sequence>MRLNLTGCTDIVTQDDIDIFVADKFQEHGMGLTQGTSWAVVLWFLRRFRDADRDFSFKAINKDNFTITERRGALVLEGVPLPNELYFVGAYNHSLVGHAFVLSVHG</sequence>
<evidence type="ECO:0000313" key="1">
    <source>
        <dbReference type="EMBL" id="POM69754.1"/>
    </source>
</evidence>